<dbReference type="InterPro" id="IPR024654">
    <property type="entry name" value="Calcineurin-like_PHP_lpxH"/>
</dbReference>
<dbReference type="InterPro" id="IPR029052">
    <property type="entry name" value="Metallo-depent_PP-like"/>
</dbReference>
<sequence>MNGCDLGQLDGPVLIFGGPYSNLQATRALLGRAVSQGLAAERMICTGDVVAYCADAAGTVAAIREAGCTVVAGNCEIQLAAGEMNCGCGFAPGSTCDLLSAGWFAHASASLDADARDWMAGLPDLVIFTHHGRRCAVIHGGVADVARFLWPTSPEADFAEEIARIEAVHGPVDMVLAGHCGVPFMRRIGHVDWVNAGVIGMPANDGSPETRFAVLETGVPRIERLSYDHQAAQEAMRRAGLTQGYHLALGSGYWPSEDVLPPDLRREATASG</sequence>
<dbReference type="AlphaFoldDB" id="A0A1M7IN41"/>
<evidence type="ECO:0000313" key="3">
    <source>
        <dbReference type="EMBL" id="SHM41797.1"/>
    </source>
</evidence>
<dbReference type="Gene3D" id="3.60.21.10">
    <property type="match status" value="1"/>
</dbReference>
<evidence type="ECO:0000256" key="1">
    <source>
        <dbReference type="ARBA" id="ARBA00008950"/>
    </source>
</evidence>
<feature type="domain" description="Calcineurin-like phosphoesterase" evidence="2">
    <location>
        <begin position="33"/>
        <end position="217"/>
    </location>
</feature>
<keyword evidence="4" id="KW-1185">Reference proteome</keyword>
<dbReference type="SUPFAM" id="SSF56300">
    <property type="entry name" value="Metallo-dependent phosphatases"/>
    <property type="match status" value="1"/>
</dbReference>
<reference evidence="3 4" key="1">
    <citation type="submission" date="2016-11" db="EMBL/GenBank/DDBJ databases">
        <authorList>
            <person name="Varghese N."/>
            <person name="Submissions S."/>
        </authorList>
    </citation>
    <scope>NUCLEOTIDE SEQUENCE [LARGE SCALE GENOMIC DNA]</scope>
    <source>
        <strain evidence="3 4">DSM 28249</strain>
    </source>
</reference>
<protein>
    <submittedName>
        <fullName evidence="3">Calcineurin-like phosphoesterase superfamily domain-containing protein</fullName>
    </submittedName>
</protein>
<name>A0A1M7IN41_9RHOB</name>
<comment type="similarity">
    <text evidence="1">Belongs to the metallophosphoesterase superfamily. YfcE family.</text>
</comment>
<proteinExistence type="inferred from homology"/>
<gene>
    <name evidence="3" type="ORF">SAMN05443432_107124</name>
</gene>
<dbReference type="CDD" id="cd00838">
    <property type="entry name" value="MPP_superfamily"/>
    <property type="match status" value="1"/>
</dbReference>
<dbReference type="Pfam" id="PF12850">
    <property type="entry name" value="Metallophos_2"/>
    <property type="match status" value="1"/>
</dbReference>
<evidence type="ECO:0000313" key="4">
    <source>
        <dbReference type="Proteomes" id="UP000322545"/>
    </source>
</evidence>
<dbReference type="Proteomes" id="UP000322545">
    <property type="component" value="Unassembled WGS sequence"/>
</dbReference>
<organism evidence="3 4">
    <name type="scientific">Roseovarius litoreus</name>
    <dbReference type="NCBI Taxonomy" id="1155722"/>
    <lineage>
        <taxon>Bacteria</taxon>
        <taxon>Pseudomonadati</taxon>
        <taxon>Pseudomonadota</taxon>
        <taxon>Alphaproteobacteria</taxon>
        <taxon>Rhodobacterales</taxon>
        <taxon>Roseobacteraceae</taxon>
        <taxon>Roseovarius</taxon>
    </lineage>
</organism>
<evidence type="ECO:0000259" key="2">
    <source>
        <dbReference type="Pfam" id="PF12850"/>
    </source>
</evidence>
<accession>A0A1M7IN41</accession>
<dbReference type="EMBL" id="FRCB01000007">
    <property type="protein sequence ID" value="SHM41797.1"/>
    <property type="molecule type" value="Genomic_DNA"/>
</dbReference>